<feature type="chain" id="PRO_5022942248" evidence="1">
    <location>
        <begin position="28"/>
        <end position="173"/>
    </location>
</feature>
<accession>A0A5A9GW07</accession>
<dbReference type="InterPro" id="IPR010642">
    <property type="entry name" value="Invasion_prot_B"/>
</dbReference>
<dbReference type="EMBL" id="VTTN01000001">
    <property type="protein sequence ID" value="KAA0597865.1"/>
    <property type="molecule type" value="Genomic_DNA"/>
</dbReference>
<name>A0A5A9GW07_AZOLI</name>
<evidence type="ECO:0000256" key="1">
    <source>
        <dbReference type="SAM" id="SignalP"/>
    </source>
</evidence>
<keyword evidence="1" id="KW-0732">Signal</keyword>
<keyword evidence="3" id="KW-1185">Reference proteome</keyword>
<dbReference type="Proteomes" id="UP000324927">
    <property type="component" value="Unassembled WGS sequence"/>
</dbReference>
<dbReference type="Pfam" id="PF06776">
    <property type="entry name" value="IalB"/>
    <property type="match status" value="1"/>
</dbReference>
<dbReference type="RefSeq" id="WP_149229481.1">
    <property type="nucleotide sequence ID" value="NZ_JALJXJ010000003.1"/>
</dbReference>
<evidence type="ECO:0000313" key="2">
    <source>
        <dbReference type="EMBL" id="KAA0597865.1"/>
    </source>
</evidence>
<comment type="caution">
    <text evidence="2">The sequence shown here is derived from an EMBL/GenBank/DDBJ whole genome shotgun (WGS) entry which is preliminary data.</text>
</comment>
<dbReference type="Gene3D" id="2.60.40.1880">
    <property type="entry name" value="Invasion associated locus B (IalB) protein"/>
    <property type="match status" value="1"/>
</dbReference>
<reference evidence="2 3" key="1">
    <citation type="submission" date="2019-08" db="EMBL/GenBank/DDBJ databases">
        <authorList>
            <person name="Grouzdev D."/>
            <person name="Tikhonova E."/>
            <person name="Kravchenko I."/>
        </authorList>
    </citation>
    <scope>NUCLEOTIDE SEQUENCE [LARGE SCALE GENOMIC DNA]</scope>
    <source>
        <strain evidence="2 3">59b</strain>
    </source>
</reference>
<feature type="signal peptide" evidence="1">
    <location>
        <begin position="1"/>
        <end position="27"/>
    </location>
</feature>
<dbReference type="OrthoDB" id="7304970at2"/>
<dbReference type="InterPro" id="IPR038696">
    <property type="entry name" value="IalB_sf"/>
</dbReference>
<protein>
    <submittedName>
        <fullName evidence="2">Invasion associated locus B family protein</fullName>
    </submittedName>
</protein>
<sequence length="173" mass="17931">MAAVRGIAIRGTLAALSLIAGAASAVAAEPGKVFGDWQTECETPADGKARCFLSQTRVMENKESKQATRILKVSVGYFTPDGKGVMVVILPLGVDLRAGAALTIDDGKPLPLSYQQCLQDGCLANAPMDEAAMNALRRSKGAQVAVRPYGGAQTLAFPISTKGITDGLAALKP</sequence>
<organism evidence="2 3">
    <name type="scientific">Azospirillum lipoferum</name>
    <dbReference type="NCBI Taxonomy" id="193"/>
    <lineage>
        <taxon>Bacteria</taxon>
        <taxon>Pseudomonadati</taxon>
        <taxon>Pseudomonadota</taxon>
        <taxon>Alphaproteobacteria</taxon>
        <taxon>Rhodospirillales</taxon>
        <taxon>Azospirillaceae</taxon>
        <taxon>Azospirillum</taxon>
    </lineage>
</organism>
<evidence type="ECO:0000313" key="3">
    <source>
        <dbReference type="Proteomes" id="UP000324927"/>
    </source>
</evidence>
<dbReference type="AlphaFoldDB" id="A0A5A9GW07"/>
<gene>
    <name evidence="2" type="ORF">FZ942_01865</name>
</gene>
<proteinExistence type="predicted"/>